<evidence type="ECO:0000313" key="5">
    <source>
        <dbReference type="EMBL" id="KAF2086950.1"/>
    </source>
</evidence>
<feature type="compositionally biased region" description="Low complexity" evidence="4">
    <location>
        <begin position="1054"/>
        <end position="1065"/>
    </location>
</feature>
<dbReference type="Gene3D" id="1.25.40.10">
    <property type="entry name" value="Tetratricopeptide repeat domain"/>
    <property type="match status" value="2"/>
</dbReference>
<evidence type="ECO:0000256" key="1">
    <source>
        <dbReference type="ARBA" id="ARBA00002550"/>
    </source>
</evidence>
<evidence type="ECO:0000256" key="4">
    <source>
        <dbReference type="SAM" id="MobiDB-lite"/>
    </source>
</evidence>
<name>A0A9P4HS37_9PEZI</name>
<keyword evidence="3" id="KW-0802">TPR repeat</keyword>
<feature type="region of interest" description="Disordered" evidence="4">
    <location>
        <begin position="441"/>
        <end position="470"/>
    </location>
</feature>
<comment type="similarity">
    <text evidence="2">Belongs to the YPP1 family.</text>
</comment>
<dbReference type="PROSITE" id="PS50005">
    <property type="entry name" value="TPR"/>
    <property type="match status" value="2"/>
</dbReference>
<evidence type="ECO:0000313" key="6">
    <source>
        <dbReference type="Proteomes" id="UP000799776"/>
    </source>
</evidence>
<dbReference type="SUPFAM" id="SSF48452">
    <property type="entry name" value="TPR-like"/>
    <property type="match status" value="2"/>
</dbReference>
<feature type="compositionally biased region" description="Low complexity" evidence="4">
    <location>
        <begin position="755"/>
        <end position="765"/>
    </location>
</feature>
<comment type="caution">
    <text evidence="5">The sequence shown here is derived from an EMBL/GenBank/DDBJ whole genome shotgun (WGS) entry which is preliminary data.</text>
</comment>
<feature type="region of interest" description="Disordered" evidence="4">
    <location>
        <begin position="634"/>
        <end position="653"/>
    </location>
</feature>
<dbReference type="Proteomes" id="UP000799776">
    <property type="component" value="Unassembled WGS sequence"/>
</dbReference>
<sequence length="1147" mass="126177">MQESEKALRYIAQLDEARCNARWEQVPELARKIEKHAPHRLYSLSNLIPTVQSALQQEDTHAQDRFIAEVCLGWIYWVLDEPSDAITKLPSDYEATIAGLTGGNSEGKLLGWTQACIVKGAYLKGFAQEKTGSISKAIETYESVLPYLSSIPSFNTVSSQFRTYTEWLLARLGLWSNLSETSAAREDPQASLRAFRVWSRLWENGSAQALGEAPDGQAGSRRAVWKAYYDSLSEILRRGWLYSGASDQEVSIFKEVPEQFAEEQIATMRLQQRAELKKVETMYEALVLKETRFPKASQNNKEIEEWVESVMDNWRIFCGPLWREEELGEGGKGGVGRSVLDILYRAATKSFHSTRILRHLFTVHASLAEFDLAFKAFDSYVEIVTRGKDRAESSGEDDPGLDDDDTVLLTAAEAIRLLCRFGSRSEAEKAKEVGETIDKWLKQRTPATSPPGPHTGDSSAEHNDGPTEGVLSPQARAIAYRAVGISQAQWARFTYQATSRSELQSKAAQSFRKALSPELGDPNNLETLYALGVVLAEMRDLGGAVKVVKRALASSPEPDTLVMPDGVLSAEKADLHVPRYTRERKLIPLWHLLALILTARSDFGTAAKTCEAAFEQFEDPTTLFGNSEHTQAYRSEHLNESTSSVENSQGKSDKGLVDAMEAYEKEGILQVKMTQISLVEVLDGTSTAVDAGAELLTLYKRLFGDPSGGHAAIRVSSPTEPALPQSSAGTIKGSIFGRARSRSKVAAQSSPLSKTTPTRTATMMTQGSEAPAIQVTDTTPEKSDGHHHHLFHHRDHEKSPRHRSGSLLHRRHHDSAAQEPSEKTDGQTGGARRESTVSSKGHTDLKAEDSPDQPLRPIPHNGTSHDSQAPPAGHPEQPPRQDIRLPAPFPRVNYTPPEPRFPAVQERRHTISLLIDVWLFIAGLYVRADMHQEATAALDEANSLTEMLEMEVSQEASNAKAFAQKGWGGSRSIEELWASVHAARGELALAQSEPYDALASFEKALSHFPDHPAAIVGLSDILIDIYTEAIPAERPDDFSPIRPSKTPSSRSTDIPSPSNPISGGSKAADPEALNRLAARDRAYSLLSSLTKLGSGWDYSEAWFGLARAYEESGQVDKAKSVLWWCVELEEARPVRGWGCVGGGGFVL</sequence>
<feature type="compositionally biased region" description="Basic residues" evidence="4">
    <location>
        <begin position="785"/>
        <end position="813"/>
    </location>
</feature>
<dbReference type="OrthoDB" id="29013at2759"/>
<accession>A0A9P4HS37</accession>
<proteinExistence type="inferred from homology"/>
<evidence type="ECO:0000256" key="3">
    <source>
        <dbReference type="PROSITE-ProRule" id="PRU00339"/>
    </source>
</evidence>
<feature type="compositionally biased region" description="Polar residues" evidence="4">
    <location>
        <begin position="640"/>
        <end position="650"/>
    </location>
</feature>
<dbReference type="AlphaFoldDB" id="A0A9P4HS37"/>
<feature type="repeat" description="TPR" evidence="3">
    <location>
        <begin position="525"/>
        <end position="558"/>
    </location>
</feature>
<feature type="compositionally biased region" description="Basic and acidic residues" evidence="4">
    <location>
        <begin position="814"/>
        <end position="849"/>
    </location>
</feature>
<gene>
    <name evidence="5" type="ORF">K490DRAFT_74141</name>
</gene>
<dbReference type="InterPro" id="IPR019734">
    <property type="entry name" value="TPR_rpt"/>
</dbReference>
<dbReference type="SMART" id="SM00028">
    <property type="entry name" value="TPR"/>
    <property type="match status" value="5"/>
</dbReference>
<reference evidence="5" key="1">
    <citation type="journal article" date="2020" name="Stud. Mycol.">
        <title>101 Dothideomycetes genomes: a test case for predicting lifestyles and emergence of pathogens.</title>
        <authorList>
            <person name="Haridas S."/>
            <person name="Albert R."/>
            <person name="Binder M."/>
            <person name="Bloem J."/>
            <person name="Labutti K."/>
            <person name="Salamov A."/>
            <person name="Andreopoulos B."/>
            <person name="Baker S."/>
            <person name="Barry K."/>
            <person name="Bills G."/>
            <person name="Bluhm B."/>
            <person name="Cannon C."/>
            <person name="Castanera R."/>
            <person name="Culley D."/>
            <person name="Daum C."/>
            <person name="Ezra D."/>
            <person name="Gonzalez J."/>
            <person name="Henrissat B."/>
            <person name="Kuo A."/>
            <person name="Liang C."/>
            <person name="Lipzen A."/>
            <person name="Lutzoni F."/>
            <person name="Magnuson J."/>
            <person name="Mondo S."/>
            <person name="Nolan M."/>
            <person name="Ohm R."/>
            <person name="Pangilinan J."/>
            <person name="Park H.-J."/>
            <person name="Ramirez L."/>
            <person name="Alfaro M."/>
            <person name="Sun H."/>
            <person name="Tritt A."/>
            <person name="Yoshinaga Y."/>
            <person name="Zwiers L.-H."/>
            <person name="Turgeon B."/>
            <person name="Goodwin S."/>
            <person name="Spatafora J."/>
            <person name="Crous P."/>
            <person name="Grigoriev I."/>
        </authorList>
    </citation>
    <scope>NUCLEOTIDE SEQUENCE</scope>
    <source>
        <strain evidence="5">CBS 121410</strain>
    </source>
</reference>
<keyword evidence="6" id="KW-1185">Reference proteome</keyword>
<feature type="compositionally biased region" description="Polar residues" evidence="4">
    <location>
        <begin position="716"/>
        <end position="729"/>
    </location>
</feature>
<feature type="repeat" description="TPR" evidence="3">
    <location>
        <begin position="978"/>
        <end position="1011"/>
    </location>
</feature>
<protein>
    <submittedName>
        <fullName evidence="5">Filamentation protein-like protein</fullName>
    </submittedName>
</protein>
<comment type="function">
    <text evidence="1">Involved in endocytosis.</text>
</comment>
<dbReference type="EMBL" id="ML978722">
    <property type="protein sequence ID" value="KAF2086950.1"/>
    <property type="molecule type" value="Genomic_DNA"/>
</dbReference>
<dbReference type="InterPro" id="IPR011990">
    <property type="entry name" value="TPR-like_helical_dom_sf"/>
</dbReference>
<dbReference type="InterPro" id="IPR051722">
    <property type="entry name" value="Endocytosis_PI4K-reg_protein"/>
</dbReference>
<feature type="region of interest" description="Disordered" evidence="4">
    <location>
        <begin position="713"/>
        <end position="890"/>
    </location>
</feature>
<dbReference type="PANTHER" id="PTHR23083:SF464">
    <property type="entry name" value="TETRATRICOPEPTIDE REPEAT DOMAIN 7, ISOFORM A"/>
    <property type="match status" value="1"/>
</dbReference>
<feature type="region of interest" description="Disordered" evidence="4">
    <location>
        <begin position="1034"/>
        <end position="1069"/>
    </location>
</feature>
<evidence type="ECO:0000256" key="2">
    <source>
        <dbReference type="ARBA" id="ARBA00038251"/>
    </source>
</evidence>
<dbReference type="PANTHER" id="PTHR23083">
    <property type="entry name" value="TETRATRICOPEPTIDE REPEAT PROTEIN, TPR"/>
    <property type="match status" value="1"/>
</dbReference>
<organism evidence="5 6">
    <name type="scientific">Saccharata proteae CBS 121410</name>
    <dbReference type="NCBI Taxonomy" id="1314787"/>
    <lineage>
        <taxon>Eukaryota</taxon>
        <taxon>Fungi</taxon>
        <taxon>Dikarya</taxon>
        <taxon>Ascomycota</taxon>
        <taxon>Pezizomycotina</taxon>
        <taxon>Dothideomycetes</taxon>
        <taxon>Dothideomycetes incertae sedis</taxon>
        <taxon>Botryosphaeriales</taxon>
        <taxon>Saccharataceae</taxon>
        <taxon>Saccharata</taxon>
    </lineage>
</organism>